<dbReference type="EMBL" id="CP106735">
    <property type="protein sequence ID" value="UXX81003.1"/>
    <property type="molecule type" value="Genomic_DNA"/>
</dbReference>
<sequence length="73" mass="8314">MKQASQVFLYPSPSGWSYHPAYPKKTPRHVEAKRDTPLADPQGTSPIVEVTFFLLQKQENRHCPKAMTEEDAT</sequence>
<protein>
    <submittedName>
        <fullName evidence="1">Uncharacterized protein</fullName>
    </submittedName>
</protein>
<accession>A0ABY6D788</accession>
<name>A0ABY6D788_9BACT</name>
<organism evidence="1 2">
    <name type="scientific">Reichenbachiella carrageenanivorans</name>
    <dbReference type="NCBI Taxonomy" id="2979869"/>
    <lineage>
        <taxon>Bacteria</taxon>
        <taxon>Pseudomonadati</taxon>
        <taxon>Bacteroidota</taxon>
        <taxon>Cytophagia</taxon>
        <taxon>Cytophagales</taxon>
        <taxon>Reichenbachiellaceae</taxon>
        <taxon>Reichenbachiella</taxon>
    </lineage>
</organism>
<evidence type="ECO:0000313" key="1">
    <source>
        <dbReference type="EMBL" id="UXX81003.1"/>
    </source>
</evidence>
<dbReference type="Proteomes" id="UP001062165">
    <property type="component" value="Chromosome"/>
</dbReference>
<proteinExistence type="predicted"/>
<evidence type="ECO:0000313" key="2">
    <source>
        <dbReference type="Proteomes" id="UP001062165"/>
    </source>
</evidence>
<dbReference type="RefSeq" id="WP_263052732.1">
    <property type="nucleotide sequence ID" value="NZ_CP106735.1"/>
</dbReference>
<reference evidence="1" key="1">
    <citation type="submission" date="2022-10" db="EMBL/GenBank/DDBJ databases">
        <title>Comparative genomics and taxonomic characterization of three novel marine species of genus Reichenbachiella exhibiting antioxidant and polysaccharide degradation activities.</title>
        <authorList>
            <person name="Muhammad N."/>
            <person name="Lee Y.-J."/>
            <person name="Ko J."/>
            <person name="Kim S.-G."/>
        </authorList>
    </citation>
    <scope>NUCLEOTIDE SEQUENCE</scope>
    <source>
        <strain evidence="1">Wsw4-B4</strain>
    </source>
</reference>
<gene>
    <name evidence="1" type="ORF">N7E81_07810</name>
</gene>
<keyword evidence="2" id="KW-1185">Reference proteome</keyword>